<feature type="non-terminal residue" evidence="1">
    <location>
        <position position="137"/>
    </location>
</feature>
<dbReference type="Proteomes" id="UP000831701">
    <property type="component" value="Chromosome 2"/>
</dbReference>
<comment type="caution">
    <text evidence="1">The sequence shown here is derived from an EMBL/GenBank/DDBJ whole genome shotgun (WGS) entry which is preliminary data.</text>
</comment>
<gene>
    <name evidence="1" type="ORF">L3Q82_016920</name>
</gene>
<protein>
    <submittedName>
        <fullName evidence="1">Uncharacterized protein</fullName>
    </submittedName>
</protein>
<reference evidence="1" key="1">
    <citation type="submission" date="2022-04" db="EMBL/GenBank/DDBJ databases">
        <title>Jade perch genome.</title>
        <authorList>
            <person name="Chao B."/>
        </authorList>
    </citation>
    <scope>NUCLEOTIDE SEQUENCE</scope>
    <source>
        <strain evidence="1">CB-2022</strain>
    </source>
</reference>
<accession>A0ACB8X8U5</accession>
<evidence type="ECO:0000313" key="2">
    <source>
        <dbReference type="Proteomes" id="UP000831701"/>
    </source>
</evidence>
<evidence type="ECO:0000313" key="1">
    <source>
        <dbReference type="EMBL" id="KAI3376459.1"/>
    </source>
</evidence>
<dbReference type="EMBL" id="CM041532">
    <property type="protein sequence ID" value="KAI3376459.1"/>
    <property type="molecule type" value="Genomic_DNA"/>
</dbReference>
<organism evidence="1 2">
    <name type="scientific">Scortum barcoo</name>
    <name type="common">barcoo grunter</name>
    <dbReference type="NCBI Taxonomy" id="214431"/>
    <lineage>
        <taxon>Eukaryota</taxon>
        <taxon>Metazoa</taxon>
        <taxon>Chordata</taxon>
        <taxon>Craniata</taxon>
        <taxon>Vertebrata</taxon>
        <taxon>Euteleostomi</taxon>
        <taxon>Actinopterygii</taxon>
        <taxon>Neopterygii</taxon>
        <taxon>Teleostei</taxon>
        <taxon>Neoteleostei</taxon>
        <taxon>Acanthomorphata</taxon>
        <taxon>Eupercaria</taxon>
        <taxon>Centrarchiformes</taxon>
        <taxon>Terapontoidei</taxon>
        <taxon>Terapontidae</taxon>
        <taxon>Scortum</taxon>
    </lineage>
</organism>
<proteinExistence type="predicted"/>
<name>A0ACB8X8U5_9TELE</name>
<sequence>MLHLQPGSTNYLTGRPQYVRLEEHPIGHHCEQHAGRHRGRSCLPSCLHSTPQTSGSVRSSPATCRSFQMTLPSWAVSAGARRRSTGVWWTEDRGPVGTQLSIRGTEMDIVDSYKYLLGVYLDNKLDWTINTDAIYKN</sequence>
<keyword evidence="2" id="KW-1185">Reference proteome</keyword>